<dbReference type="PROSITE" id="PS51257">
    <property type="entry name" value="PROKAR_LIPOPROTEIN"/>
    <property type="match status" value="1"/>
</dbReference>
<name>A0A268EXP4_9BACL</name>
<dbReference type="OrthoDB" id="2660768at2"/>
<dbReference type="EMBL" id="NPBY01000027">
    <property type="protein sequence ID" value="PAD77903.1"/>
    <property type="molecule type" value="Genomic_DNA"/>
</dbReference>
<reference evidence="1 2" key="1">
    <citation type="submission" date="2017-07" db="EMBL/GenBank/DDBJ databases">
        <title>Isolation and whole genome analysis of endospore-forming bacteria from heroin.</title>
        <authorList>
            <person name="Kalinowski J."/>
            <person name="Ahrens B."/>
            <person name="Al-Dilaimi A."/>
            <person name="Winkler A."/>
            <person name="Wibberg D."/>
            <person name="Schleenbecker U."/>
            <person name="Ruckert C."/>
            <person name="Wolfel R."/>
            <person name="Grass G."/>
        </authorList>
    </citation>
    <scope>NUCLEOTIDE SEQUENCE [LARGE SCALE GENOMIC DNA]</scope>
    <source>
        <strain evidence="1 2">7537-G1</strain>
    </source>
</reference>
<dbReference type="InterPro" id="IPR014794">
    <property type="entry name" value="DUF1779"/>
</dbReference>
<evidence type="ECO:0000313" key="1">
    <source>
        <dbReference type="EMBL" id="PAD77903.1"/>
    </source>
</evidence>
<proteinExistence type="predicted"/>
<dbReference type="Gene3D" id="3.30.360.40">
    <property type="entry name" value="YwmB-like"/>
    <property type="match status" value="1"/>
</dbReference>
<protein>
    <submittedName>
        <fullName evidence="1">Uncharacterized protein</fullName>
    </submittedName>
</protein>
<evidence type="ECO:0000313" key="2">
    <source>
        <dbReference type="Proteomes" id="UP000215596"/>
    </source>
</evidence>
<sequence length="263" mass="28983">MRQFGMKLWSLAMIISLLSGIVVVLSGCGVISGSEAGQRLERDKADAADQLRMLIDLGARQMEAGGTITVKLQGELINHASFVQAREAAQQLASAIGLTEVREDQLHGNDVYHAEGVIGGIQTALNWAVTPDGNSYVRVMLTEERPDKVEWLTALQQQVQTEMAALGIKADWNASMQGYAGQTAAVHETIAQVERELSPMLHFQQVENYEDVTTISRSYNVPDLPLHVMSGRQPIQMQIAVHEDSINKWNRITIGFPVITVEY</sequence>
<dbReference type="Proteomes" id="UP000215596">
    <property type="component" value="Unassembled WGS sequence"/>
</dbReference>
<dbReference type="RefSeq" id="WP_095264617.1">
    <property type="nucleotide sequence ID" value="NZ_NPBY01000027.1"/>
</dbReference>
<comment type="caution">
    <text evidence="1">The sequence shown here is derived from an EMBL/GenBank/DDBJ whole genome shotgun (WGS) entry which is preliminary data.</text>
</comment>
<dbReference type="AlphaFoldDB" id="A0A268EXP4"/>
<dbReference type="Pfam" id="PF08680">
    <property type="entry name" value="DUF1779"/>
    <property type="match status" value="1"/>
</dbReference>
<gene>
    <name evidence="1" type="ORF">CHH67_07870</name>
</gene>
<organism evidence="1 2">
    <name type="scientific">Paenibacillus campinasensis</name>
    <dbReference type="NCBI Taxonomy" id="66347"/>
    <lineage>
        <taxon>Bacteria</taxon>
        <taxon>Bacillati</taxon>
        <taxon>Bacillota</taxon>
        <taxon>Bacilli</taxon>
        <taxon>Bacillales</taxon>
        <taxon>Paenibacillaceae</taxon>
        <taxon>Paenibacillus</taxon>
    </lineage>
</organism>
<accession>A0A268EXP4</accession>